<accession>F8MTM4</accession>
<reference evidence="2" key="1">
    <citation type="journal article" date="2011" name="Genetics">
        <title>Massive changes in genome architecture accompany the transition to self-fertility in the filamentous fungus Neurospora tetrasperma.</title>
        <authorList>
            <person name="Ellison C.E."/>
            <person name="Stajich J.E."/>
            <person name="Jacobson D.J."/>
            <person name="Natvig D.O."/>
            <person name="Lapidus A."/>
            <person name="Foster B."/>
            <person name="Aerts A."/>
            <person name="Riley R."/>
            <person name="Lindquist E.A."/>
            <person name="Grigoriev I.V."/>
            <person name="Taylor J.W."/>
        </authorList>
    </citation>
    <scope>NUCLEOTIDE SEQUENCE [LARGE SCALE GENOMIC DNA]</scope>
    <source>
        <strain evidence="2">FGSC 2508 / P0657</strain>
    </source>
</reference>
<evidence type="ECO:0000313" key="2">
    <source>
        <dbReference type="Proteomes" id="UP000008065"/>
    </source>
</evidence>
<protein>
    <submittedName>
        <fullName evidence="1">Uncharacterized protein</fullName>
    </submittedName>
</protein>
<gene>
    <name evidence="1" type="ORF">NEUTE1DRAFT_47371</name>
</gene>
<dbReference type="RefSeq" id="XP_009852780.1">
    <property type="nucleotide sequence ID" value="XM_009854478.1"/>
</dbReference>
<organism evidence="1 2">
    <name type="scientific">Neurospora tetrasperma (strain FGSC 2508 / ATCC MYA-4615 / P0657)</name>
    <dbReference type="NCBI Taxonomy" id="510951"/>
    <lineage>
        <taxon>Eukaryota</taxon>
        <taxon>Fungi</taxon>
        <taxon>Dikarya</taxon>
        <taxon>Ascomycota</taxon>
        <taxon>Pezizomycotina</taxon>
        <taxon>Sordariomycetes</taxon>
        <taxon>Sordariomycetidae</taxon>
        <taxon>Sordariales</taxon>
        <taxon>Sordariaceae</taxon>
        <taxon>Neurospora</taxon>
    </lineage>
</organism>
<keyword evidence="2" id="KW-1185">Reference proteome</keyword>
<evidence type="ECO:0000313" key="1">
    <source>
        <dbReference type="EMBL" id="EGO55356.1"/>
    </source>
</evidence>
<proteinExistence type="predicted"/>
<dbReference type="HOGENOM" id="CLU_2622607_0_0_1"/>
<dbReference type="VEuPathDB" id="FungiDB:NEUTE1DRAFT_47371"/>
<dbReference type="AlphaFoldDB" id="F8MTM4"/>
<sequence>MRVPLVSSDETGKEGEEGSHLLLLAARFGKGAGVAGTCRMLQDECQSLVARSGSNVLLAEISSCRGRSCTMNSRMVAASV</sequence>
<dbReference type="GeneID" id="20828090"/>
<dbReference type="Proteomes" id="UP000008065">
    <property type="component" value="Unassembled WGS sequence"/>
</dbReference>
<name>F8MTM4_NEUT8</name>
<dbReference type="EMBL" id="GL891306">
    <property type="protein sequence ID" value="EGO55356.1"/>
    <property type="molecule type" value="Genomic_DNA"/>
</dbReference>
<dbReference type="KEGG" id="nte:NEUTE1DRAFT47371"/>